<proteinExistence type="predicted"/>
<evidence type="ECO:0000313" key="1">
    <source>
        <dbReference type="EMBL" id="CAK6979881.1"/>
    </source>
</evidence>
<name>A0AAV1Q6N4_SCOSC</name>
<reference evidence="1 2" key="1">
    <citation type="submission" date="2024-01" db="EMBL/GenBank/DDBJ databases">
        <authorList>
            <person name="Alioto T."/>
            <person name="Alioto T."/>
            <person name="Gomez Garrido J."/>
        </authorList>
    </citation>
    <scope>NUCLEOTIDE SEQUENCE [LARGE SCALE GENOMIC DNA]</scope>
</reference>
<dbReference type="Proteomes" id="UP001314229">
    <property type="component" value="Unassembled WGS sequence"/>
</dbReference>
<dbReference type="AlphaFoldDB" id="A0AAV1Q6N4"/>
<sequence length="87" mass="9352">VELSLEQPFIGKATCTCKAGLGHYNHLIGLLYTLAHYNKIGYTSVPTSMIKTSLPQAWHFPSSTLGVNPRAVSTVAVSKKTIINAPP</sequence>
<protein>
    <submittedName>
        <fullName evidence="1">Uncharacterized protein LOC120553425</fullName>
    </submittedName>
</protein>
<dbReference type="EMBL" id="CAWUFR010000622">
    <property type="protein sequence ID" value="CAK6979881.1"/>
    <property type="molecule type" value="Genomic_DNA"/>
</dbReference>
<gene>
    <name evidence="1" type="ORF">FSCOSCO3_A035689</name>
</gene>
<organism evidence="1 2">
    <name type="scientific">Scomber scombrus</name>
    <name type="common">Atlantic mackerel</name>
    <name type="synonym">Scomber vernalis</name>
    <dbReference type="NCBI Taxonomy" id="13677"/>
    <lineage>
        <taxon>Eukaryota</taxon>
        <taxon>Metazoa</taxon>
        <taxon>Chordata</taxon>
        <taxon>Craniata</taxon>
        <taxon>Vertebrata</taxon>
        <taxon>Euteleostomi</taxon>
        <taxon>Actinopterygii</taxon>
        <taxon>Neopterygii</taxon>
        <taxon>Teleostei</taxon>
        <taxon>Neoteleostei</taxon>
        <taxon>Acanthomorphata</taxon>
        <taxon>Pelagiaria</taxon>
        <taxon>Scombriformes</taxon>
        <taxon>Scombridae</taxon>
        <taxon>Scomber</taxon>
    </lineage>
</organism>
<evidence type="ECO:0000313" key="2">
    <source>
        <dbReference type="Proteomes" id="UP001314229"/>
    </source>
</evidence>
<comment type="caution">
    <text evidence="1">The sequence shown here is derived from an EMBL/GenBank/DDBJ whole genome shotgun (WGS) entry which is preliminary data.</text>
</comment>
<keyword evidence="2" id="KW-1185">Reference proteome</keyword>
<feature type="non-terminal residue" evidence="1">
    <location>
        <position position="1"/>
    </location>
</feature>
<accession>A0AAV1Q6N4</accession>